<dbReference type="SUPFAM" id="SSF53098">
    <property type="entry name" value="Ribonuclease H-like"/>
    <property type="match status" value="1"/>
</dbReference>
<evidence type="ECO:0000313" key="2">
    <source>
        <dbReference type="EMBL" id="OMJ29740.1"/>
    </source>
</evidence>
<dbReference type="AlphaFoldDB" id="A0A1R1YS96"/>
<sequence length="213" mass="24487">MGNKWILLAINHQTNWIVASATTDAKAETVAKFLYEKIFLQFGSPAEIISDRGPQFTSELLKENLKLQKIKHSLTTAYHPISNGKTDRDNWIIGSTLTKLAYNHKSKWDLFLDQAIWATRVRKHSVTKISPYYLVYGIDPILPGDKITPPYQGENNEPFDCYRDTSIRINNVIRARNSARIDQACCSRKNEKILRQKLQRIQISNQQLGDPKE</sequence>
<keyword evidence="3" id="KW-1185">Reference proteome</keyword>
<dbReference type="InterPro" id="IPR050951">
    <property type="entry name" value="Retrovirus_Pol_polyprotein"/>
</dbReference>
<dbReference type="OrthoDB" id="2273864at2759"/>
<dbReference type="PANTHER" id="PTHR37984:SF15">
    <property type="entry name" value="INTEGRASE CATALYTIC DOMAIN-CONTAINING PROTEIN"/>
    <property type="match status" value="1"/>
</dbReference>
<evidence type="ECO:0000259" key="1">
    <source>
        <dbReference type="PROSITE" id="PS50994"/>
    </source>
</evidence>
<gene>
    <name evidence="2" type="ORF">AYI69_g737</name>
</gene>
<dbReference type="EMBL" id="LSSM01000196">
    <property type="protein sequence ID" value="OMJ29740.1"/>
    <property type="molecule type" value="Genomic_DNA"/>
</dbReference>
<dbReference type="GO" id="GO:0003676">
    <property type="term" value="F:nucleic acid binding"/>
    <property type="evidence" value="ECO:0007669"/>
    <property type="project" value="InterPro"/>
</dbReference>
<dbReference type="Gene3D" id="3.30.420.10">
    <property type="entry name" value="Ribonuclease H-like superfamily/Ribonuclease H"/>
    <property type="match status" value="1"/>
</dbReference>
<reference evidence="3" key="1">
    <citation type="submission" date="2017-01" db="EMBL/GenBank/DDBJ databases">
        <authorList>
            <person name="Wang Y."/>
            <person name="White M."/>
            <person name="Kvist S."/>
            <person name="Moncalvo J.-M."/>
        </authorList>
    </citation>
    <scope>NUCLEOTIDE SEQUENCE [LARGE SCALE GENOMIC DNA]</scope>
    <source>
        <strain evidence="3">ID-206-W2</strain>
    </source>
</reference>
<organism evidence="2 3">
    <name type="scientific">Smittium culicis</name>
    <dbReference type="NCBI Taxonomy" id="133412"/>
    <lineage>
        <taxon>Eukaryota</taxon>
        <taxon>Fungi</taxon>
        <taxon>Fungi incertae sedis</taxon>
        <taxon>Zoopagomycota</taxon>
        <taxon>Kickxellomycotina</taxon>
        <taxon>Harpellomycetes</taxon>
        <taxon>Harpellales</taxon>
        <taxon>Legeriomycetaceae</taxon>
        <taxon>Smittium</taxon>
    </lineage>
</organism>
<dbReference type="PANTHER" id="PTHR37984">
    <property type="entry name" value="PROTEIN CBG26694"/>
    <property type="match status" value="1"/>
</dbReference>
<comment type="caution">
    <text evidence="2">The sequence shown here is derived from an EMBL/GenBank/DDBJ whole genome shotgun (WGS) entry which is preliminary data.</text>
</comment>
<evidence type="ECO:0000313" key="3">
    <source>
        <dbReference type="Proteomes" id="UP000187429"/>
    </source>
</evidence>
<dbReference type="InterPro" id="IPR012337">
    <property type="entry name" value="RNaseH-like_sf"/>
</dbReference>
<name>A0A1R1YS96_9FUNG</name>
<dbReference type="PROSITE" id="PS50994">
    <property type="entry name" value="INTEGRASE"/>
    <property type="match status" value="1"/>
</dbReference>
<protein>
    <submittedName>
        <fullName evidence="2">Gag-Pol polyprotein</fullName>
    </submittedName>
</protein>
<dbReference type="GO" id="GO:0015074">
    <property type="term" value="P:DNA integration"/>
    <property type="evidence" value="ECO:0007669"/>
    <property type="project" value="InterPro"/>
</dbReference>
<dbReference type="InterPro" id="IPR001584">
    <property type="entry name" value="Integrase_cat-core"/>
</dbReference>
<dbReference type="InterPro" id="IPR036397">
    <property type="entry name" value="RNaseH_sf"/>
</dbReference>
<dbReference type="GO" id="GO:0005634">
    <property type="term" value="C:nucleus"/>
    <property type="evidence" value="ECO:0007669"/>
    <property type="project" value="UniProtKB-ARBA"/>
</dbReference>
<accession>A0A1R1YS96</accession>
<feature type="domain" description="Integrase catalytic" evidence="1">
    <location>
        <begin position="1"/>
        <end position="139"/>
    </location>
</feature>
<dbReference type="Proteomes" id="UP000187429">
    <property type="component" value="Unassembled WGS sequence"/>
</dbReference>
<dbReference type="Pfam" id="PF00665">
    <property type="entry name" value="rve"/>
    <property type="match status" value="1"/>
</dbReference>
<proteinExistence type="predicted"/>